<dbReference type="Gene3D" id="3.30.420.10">
    <property type="entry name" value="Ribonuclease H-like superfamily/Ribonuclease H"/>
    <property type="match status" value="1"/>
</dbReference>
<name>E3Q858_COLGM</name>
<dbReference type="RefSeq" id="XP_008091090.1">
    <property type="nucleotide sequence ID" value="XM_008092899.1"/>
</dbReference>
<dbReference type="STRING" id="645133.E3Q858"/>
<dbReference type="GO" id="GO:1990431">
    <property type="term" value="P:priRNA 3'-end processing"/>
    <property type="evidence" value="ECO:0007669"/>
    <property type="project" value="TreeGrafter"/>
</dbReference>
<reference evidence="3" key="1">
    <citation type="journal article" date="2012" name="Nat. Genet.">
        <title>Lifestyle transitions in plant pathogenic Colletotrichum fungi deciphered by genome and transcriptome analyses.</title>
        <authorList>
            <person name="O'Connell R.J."/>
            <person name="Thon M.R."/>
            <person name="Hacquard S."/>
            <person name="Amyotte S.G."/>
            <person name="Kleemann J."/>
            <person name="Torres M.F."/>
            <person name="Damm U."/>
            <person name="Buiate E.A."/>
            <person name="Epstein L."/>
            <person name="Alkan N."/>
            <person name="Altmueller J."/>
            <person name="Alvarado-Balderrama L."/>
            <person name="Bauser C.A."/>
            <person name="Becker C."/>
            <person name="Birren B.W."/>
            <person name="Chen Z."/>
            <person name="Choi J."/>
            <person name="Crouch J.A."/>
            <person name="Duvick J.P."/>
            <person name="Farman M.A."/>
            <person name="Gan P."/>
            <person name="Heiman D."/>
            <person name="Henrissat B."/>
            <person name="Howard R.J."/>
            <person name="Kabbage M."/>
            <person name="Koch C."/>
            <person name="Kracher B."/>
            <person name="Kubo Y."/>
            <person name="Law A.D."/>
            <person name="Lebrun M.-H."/>
            <person name="Lee Y.-H."/>
            <person name="Miyara I."/>
            <person name="Moore N."/>
            <person name="Neumann U."/>
            <person name="Nordstroem K."/>
            <person name="Panaccione D.G."/>
            <person name="Panstruga R."/>
            <person name="Place M."/>
            <person name="Proctor R.H."/>
            <person name="Prusky D."/>
            <person name="Rech G."/>
            <person name="Reinhardt R."/>
            <person name="Rollins J.A."/>
            <person name="Rounsley S."/>
            <person name="Schardl C.L."/>
            <person name="Schwartz D.C."/>
            <person name="Shenoy N."/>
            <person name="Shirasu K."/>
            <person name="Sikhakolli U.R."/>
            <person name="Stueber K."/>
            <person name="Sukno S.A."/>
            <person name="Sweigard J.A."/>
            <person name="Takano Y."/>
            <person name="Takahara H."/>
            <person name="Trail F."/>
            <person name="van der Does H.C."/>
            <person name="Voll L.M."/>
            <person name="Will I."/>
            <person name="Young S."/>
            <person name="Zeng Q."/>
            <person name="Zhang J."/>
            <person name="Zhou S."/>
            <person name="Dickman M.B."/>
            <person name="Schulze-Lefert P."/>
            <person name="Ver Loren van Themaat E."/>
            <person name="Ma L.-J."/>
            <person name="Vaillancourt L.J."/>
        </authorList>
    </citation>
    <scope>NUCLEOTIDE SEQUENCE [LARGE SCALE GENOMIC DNA]</scope>
    <source>
        <strain evidence="3">M1.001 / M2 / FGSC 10212</strain>
    </source>
</reference>
<accession>E3Q858</accession>
<dbReference type="PANTHER" id="PTHR15092">
    <property type="entry name" value="POLY A -SPECIFIC RIBONUCLEASE/TARGET OF EGR1, MEMBER 1"/>
    <property type="match status" value="1"/>
</dbReference>
<sequence length="185" mass="21326">MAPVQAMNVTIKNSWQQLSRVILSIATSQLVPIDLKMTGITDKGSEERHKNPSRQQFYEAAKKTASTFNTSLAKTSLSDTFVDGSCDVESYSLTVSPHLHADTQDDEMFVQDLDRRLHVAYYTPKFLRKKGIRMEKLYEDCVPYLSHKDVRMATQRIEKRMAPRNEREQPYNEKEEGLHCFSAYV</sequence>
<dbReference type="InterPro" id="IPR006941">
    <property type="entry name" value="RNase_CAF1"/>
</dbReference>
<evidence type="ECO:0000313" key="2">
    <source>
        <dbReference type="EMBL" id="EFQ27070.1"/>
    </source>
</evidence>
<dbReference type="GeneID" id="24407606"/>
<dbReference type="GO" id="GO:0005634">
    <property type="term" value="C:nucleus"/>
    <property type="evidence" value="ECO:0007669"/>
    <property type="project" value="TreeGrafter"/>
</dbReference>
<dbReference type="GO" id="GO:0003723">
    <property type="term" value="F:RNA binding"/>
    <property type="evidence" value="ECO:0007669"/>
    <property type="project" value="TreeGrafter"/>
</dbReference>
<dbReference type="InterPro" id="IPR012337">
    <property type="entry name" value="RNaseH-like_sf"/>
</dbReference>
<dbReference type="PANTHER" id="PTHR15092:SF22">
    <property type="entry name" value="POLY(A)-SPECIFIC RIBONUCLEASE PNLDC1"/>
    <property type="match status" value="1"/>
</dbReference>
<dbReference type="InterPro" id="IPR051181">
    <property type="entry name" value="CAF1_poly(A)_ribonucleases"/>
</dbReference>
<gene>
    <name evidence="2" type="ORF">GLRG_02241</name>
</gene>
<dbReference type="Pfam" id="PF04857">
    <property type="entry name" value="CAF1"/>
    <property type="match status" value="1"/>
</dbReference>
<evidence type="ECO:0000256" key="1">
    <source>
        <dbReference type="ARBA" id="ARBA00008372"/>
    </source>
</evidence>
<organism evidence="3">
    <name type="scientific">Colletotrichum graminicola (strain M1.001 / M2 / FGSC 10212)</name>
    <name type="common">Maize anthracnose fungus</name>
    <name type="synonym">Glomerella graminicola</name>
    <dbReference type="NCBI Taxonomy" id="645133"/>
    <lineage>
        <taxon>Eukaryota</taxon>
        <taxon>Fungi</taxon>
        <taxon>Dikarya</taxon>
        <taxon>Ascomycota</taxon>
        <taxon>Pezizomycotina</taxon>
        <taxon>Sordariomycetes</taxon>
        <taxon>Hypocreomycetidae</taxon>
        <taxon>Glomerellales</taxon>
        <taxon>Glomerellaceae</taxon>
        <taxon>Colletotrichum</taxon>
        <taxon>Colletotrichum graminicola species complex</taxon>
    </lineage>
</organism>
<dbReference type="AlphaFoldDB" id="E3Q858"/>
<dbReference type="GO" id="GO:0000289">
    <property type="term" value="P:nuclear-transcribed mRNA poly(A) tail shortening"/>
    <property type="evidence" value="ECO:0007669"/>
    <property type="project" value="TreeGrafter"/>
</dbReference>
<protein>
    <submittedName>
        <fullName evidence="2">Uncharacterized protein</fullName>
    </submittedName>
</protein>
<dbReference type="HOGENOM" id="CLU_1461201_0_0_1"/>
<dbReference type="InterPro" id="IPR036397">
    <property type="entry name" value="RNaseH_sf"/>
</dbReference>
<comment type="similarity">
    <text evidence="1">Belongs to the CAF1 family.</text>
</comment>
<dbReference type="SUPFAM" id="SSF53098">
    <property type="entry name" value="Ribonuclease H-like"/>
    <property type="match status" value="1"/>
</dbReference>
<dbReference type="GO" id="GO:1990432">
    <property type="term" value="P:siRNA 3'-end processing"/>
    <property type="evidence" value="ECO:0007669"/>
    <property type="project" value="TreeGrafter"/>
</dbReference>
<dbReference type="GO" id="GO:0000175">
    <property type="term" value="F:3'-5'-RNA exonuclease activity"/>
    <property type="evidence" value="ECO:0007669"/>
    <property type="project" value="TreeGrafter"/>
</dbReference>
<dbReference type="OrthoDB" id="1432093at2759"/>
<keyword evidence="3" id="KW-1185">Reference proteome</keyword>
<dbReference type="EMBL" id="GG697336">
    <property type="protein sequence ID" value="EFQ27070.1"/>
    <property type="molecule type" value="Genomic_DNA"/>
</dbReference>
<proteinExistence type="inferred from homology"/>
<evidence type="ECO:0000313" key="3">
    <source>
        <dbReference type="Proteomes" id="UP000008782"/>
    </source>
</evidence>
<dbReference type="eggNOG" id="KOG1990">
    <property type="taxonomic scope" value="Eukaryota"/>
</dbReference>
<dbReference type="VEuPathDB" id="FungiDB:GLRG_02241"/>
<dbReference type="Proteomes" id="UP000008782">
    <property type="component" value="Unassembled WGS sequence"/>
</dbReference>